<dbReference type="PANTHER" id="PTHR43791">
    <property type="entry name" value="PERMEASE-RELATED"/>
    <property type="match status" value="1"/>
</dbReference>
<feature type="transmembrane region" description="Helical" evidence="7">
    <location>
        <begin position="114"/>
        <end position="136"/>
    </location>
</feature>
<evidence type="ECO:0000256" key="5">
    <source>
        <dbReference type="ARBA" id="ARBA00022989"/>
    </source>
</evidence>
<evidence type="ECO:0000256" key="6">
    <source>
        <dbReference type="ARBA" id="ARBA00023136"/>
    </source>
</evidence>
<feature type="transmembrane region" description="Helical" evidence="7">
    <location>
        <begin position="180"/>
        <end position="204"/>
    </location>
</feature>
<comment type="subcellular location">
    <subcellularLocation>
        <location evidence="1">Membrane</location>
        <topology evidence="1">Multi-pass membrane protein</topology>
    </subcellularLocation>
</comment>
<evidence type="ECO:0000313" key="9">
    <source>
        <dbReference type="EMBL" id="KPZ13030.1"/>
    </source>
</evidence>
<dbReference type="EMBL" id="LJRR01000302">
    <property type="protein sequence ID" value="KPZ13030.1"/>
    <property type="molecule type" value="Genomic_DNA"/>
</dbReference>
<dbReference type="GO" id="GO:0016020">
    <property type="term" value="C:membrane"/>
    <property type="evidence" value="ECO:0007669"/>
    <property type="project" value="UniProtKB-SubCell"/>
</dbReference>
<protein>
    <submittedName>
        <fullName evidence="9">Major facilitator superfamily permease</fullName>
    </submittedName>
</protein>
<evidence type="ECO:0000259" key="8">
    <source>
        <dbReference type="PROSITE" id="PS50850"/>
    </source>
</evidence>
<keyword evidence="4" id="KW-0058">Aromatic hydrocarbons catabolism</keyword>
<comment type="caution">
    <text evidence="9">The sequence shown here is derived from an EMBL/GenBank/DDBJ whole genome shotgun (WGS) entry which is preliminary data.</text>
</comment>
<proteinExistence type="predicted"/>
<dbReference type="Pfam" id="PF07690">
    <property type="entry name" value="MFS_1"/>
    <property type="match status" value="1"/>
</dbReference>
<dbReference type="SUPFAM" id="SSF103473">
    <property type="entry name" value="MFS general substrate transporter"/>
    <property type="match status" value="1"/>
</dbReference>
<feature type="transmembrane region" description="Helical" evidence="7">
    <location>
        <begin position="352"/>
        <end position="373"/>
    </location>
</feature>
<evidence type="ECO:0000256" key="4">
    <source>
        <dbReference type="ARBA" id="ARBA00022797"/>
    </source>
</evidence>
<dbReference type="PANTHER" id="PTHR43791:SF36">
    <property type="entry name" value="TRANSPORTER, PUTATIVE (AFU_ORTHOLOGUE AFUA_6G08340)-RELATED"/>
    <property type="match status" value="1"/>
</dbReference>
<dbReference type="RefSeq" id="WP_044423073.1">
    <property type="nucleotide sequence ID" value="NZ_JYHK01000079.1"/>
</dbReference>
<feature type="transmembrane region" description="Helical" evidence="7">
    <location>
        <begin position="24"/>
        <end position="47"/>
    </location>
</feature>
<dbReference type="GO" id="GO:0022857">
    <property type="term" value="F:transmembrane transporter activity"/>
    <property type="evidence" value="ECO:0007669"/>
    <property type="project" value="InterPro"/>
</dbReference>
<feature type="transmembrane region" description="Helical" evidence="7">
    <location>
        <begin position="255"/>
        <end position="277"/>
    </location>
</feature>
<gene>
    <name evidence="9" type="ORF">ALO40_00058</name>
</gene>
<feature type="domain" description="Major facilitator superfamily (MFS) profile" evidence="8">
    <location>
        <begin position="24"/>
        <end position="441"/>
    </location>
</feature>
<accession>A0A0Q0D5T1</accession>
<keyword evidence="2" id="KW-0813">Transport</keyword>
<name>A0A0Q0D5T1_9PSED</name>
<keyword evidence="5 7" id="KW-1133">Transmembrane helix</keyword>
<dbReference type="Proteomes" id="UP000050317">
    <property type="component" value="Unassembled WGS sequence"/>
</dbReference>
<evidence type="ECO:0000256" key="7">
    <source>
        <dbReference type="SAM" id="Phobius"/>
    </source>
</evidence>
<feature type="transmembrane region" description="Helical" evidence="7">
    <location>
        <begin position="53"/>
        <end position="74"/>
    </location>
</feature>
<evidence type="ECO:0000256" key="3">
    <source>
        <dbReference type="ARBA" id="ARBA00022692"/>
    </source>
</evidence>
<dbReference type="InterPro" id="IPR020846">
    <property type="entry name" value="MFS_dom"/>
</dbReference>
<dbReference type="InterPro" id="IPR036259">
    <property type="entry name" value="MFS_trans_sf"/>
</dbReference>
<dbReference type="Gene3D" id="1.20.1250.20">
    <property type="entry name" value="MFS general substrate transporter like domains"/>
    <property type="match status" value="2"/>
</dbReference>
<dbReference type="CDD" id="cd17319">
    <property type="entry name" value="MFS_ExuT_GudP_like"/>
    <property type="match status" value="1"/>
</dbReference>
<sequence length="460" mass="50320">MSEQNFDGAHELERTTIRRVTRRLVPFLVVLYIINFLDRTNVGFAALRMNEDIGISAAIYGLGAGIFFIGYFFFEVPSNVLLHKFGARIWIARIMITWGVVATSMGFLQTAGHFLTLRVLLGIAEAGFFPGIIFLLSMWFPARYRARVIAMFYLGIPVAQVIGAPLSVGLMELGDAFGFVGWRVMYVLEGLPAIFLGIACLFYLTDKPADAKWLSQQEREWLIETLAREEREKLANGAPGLSRWQEIRQALTHPLVWRMALIYFGITSGSNAMNFFFPSVLQSFRSSFGIELGLIQNGLITAIPYSLAGIAKVLWSRHSDRKQERHIHAGSAALLAAGSIALALWIDQPWIIVGGFVLLTIGVYSAINVFWAIPGQVLTGVGAAAGIGLINSIGNLSGFTGPFITGLIYNLTGSYSPAFLVIAALVAAGGIGILLLPRKFSTAVVAEHVPTETIESRKLS</sequence>
<feature type="transmembrane region" description="Helical" evidence="7">
    <location>
        <begin position="148"/>
        <end position="168"/>
    </location>
</feature>
<dbReference type="AlphaFoldDB" id="A0A0Q0D5T1"/>
<keyword evidence="6 7" id="KW-0472">Membrane</keyword>
<dbReference type="InterPro" id="IPR011701">
    <property type="entry name" value="MFS"/>
</dbReference>
<dbReference type="FunFam" id="1.20.1250.20:FF:000018">
    <property type="entry name" value="MFS transporter permease"/>
    <property type="match status" value="1"/>
</dbReference>
<feature type="transmembrane region" description="Helical" evidence="7">
    <location>
        <begin position="327"/>
        <end position="346"/>
    </location>
</feature>
<dbReference type="PATRIC" id="fig|251703.9.peg.76"/>
<keyword evidence="3 7" id="KW-0812">Transmembrane</keyword>
<feature type="transmembrane region" description="Helical" evidence="7">
    <location>
        <begin position="385"/>
        <end position="409"/>
    </location>
</feature>
<dbReference type="PROSITE" id="PS50850">
    <property type="entry name" value="MFS"/>
    <property type="match status" value="1"/>
</dbReference>
<evidence type="ECO:0000313" key="10">
    <source>
        <dbReference type="Proteomes" id="UP000050317"/>
    </source>
</evidence>
<feature type="transmembrane region" description="Helical" evidence="7">
    <location>
        <begin position="415"/>
        <end position="436"/>
    </location>
</feature>
<evidence type="ECO:0000256" key="1">
    <source>
        <dbReference type="ARBA" id="ARBA00004141"/>
    </source>
</evidence>
<evidence type="ECO:0000256" key="2">
    <source>
        <dbReference type="ARBA" id="ARBA00022448"/>
    </source>
</evidence>
<feature type="transmembrane region" description="Helical" evidence="7">
    <location>
        <begin position="297"/>
        <end position="315"/>
    </location>
</feature>
<feature type="transmembrane region" description="Helical" evidence="7">
    <location>
        <begin position="86"/>
        <end position="108"/>
    </location>
</feature>
<organism evidence="9 10">
    <name type="scientific">Pseudomonas syringae pv. viburni</name>
    <dbReference type="NCBI Taxonomy" id="251703"/>
    <lineage>
        <taxon>Bacteria</taxon>
        <taxon>Pseudomonadati</taxon>
        <taxon>Pseudomonadota</taxon>
        <taxon>Gammaproteobacteria</taxon>
        <taxon>Pseudomonadales</taxon>
        <taxon>Pseudomonadaceae</taxon>
        <taxon>Pseudomonas</taxon>
    </lineage>
</organism>
<reference evidence="9 10" key="1">
    <citation type="submission" date="2015-09" db="EMBL/GenBank/DDBJ databases">
        <title>Genome announcement of multiple Pseudomonas syringae strains.</title>
        <authorList>
            <person name="Thakur S."/>
            <person name="Wang P.W."/>
            <person name="Gong Y."/>
            <person name="Weir B.S."/>
            <person name="Guttman D.S."/>
        </authorList>
    </citation>
    <scope>NUCLEOTIDE SEQUENCE [LARGE SCALE GENOMIC DNA]</scope>
    <source>
        <strain evidence="9 10">ICMP3963</strain>
    </source>
</reference>